<sequence>MCVAFCCDFAAVVGMPLHETSVLTWATKPQCFRSIETTSGNSICIINGDISQPFPVSVMCEVECAHRCFSDPIECIGFNCRYDEPVASCEIVLSGGGDWVVRYVSCDALVTGCCRFYTLRKTWTIVPDVNANNSYDCTTTDPCGSLLEIGKKFPHPNPKLYVQCVGQGEILIKCKINACNNSSYYNVSISSCV</sequence>
<protein>
    <submittedName>
        <fullName evidence="1 2">Uncharacterized protein</fullName>
    </submittedName>
</protein>
<dbReference type="Proteomes" id="UP000015101">
    <property type="component" value="Unassembled WGS sequence"/>
</dbReference>
<evidence type="ECO:0000313" key="1">
    <source>
        <dbReference type="EMBL" id="ESN99009.1"/>
    </source>
</evidence>
<dbReference type="KEGG" id="hro:HELRODRAFT_162486"/>
<reference evidence="3" key="1">
    <citation type="submission" date="2012-12" db="EMBL/GenBank/DDBJ databases">
        <authorList>
            <person name="Hellsten U."/>
            <person name="Grimwood J."/>
            <person name="Chapman J.A."/>
            <person name="Shapiro H."/>
            <person name="Aerts A."/>
            <person name="Otillar R.P."/>
            <person name="Terry A.Y."/>
            <person name="Boore J.L."/>
            <person name="Simakov O."/>
            <person name="Marletaz F."/>
            <person name="Cho S.-J."/>
            <person name="Edsinger-Gonzales E."/>
            <person name="Havlak P."/>
            <person name="Kuo D.-H."/>
            <person name="Larsson T."/>
            <person name="Lv J."/>
            <person name="Arendt D."/>
            <person name="Savage R."/>
            <person name="Osoegawa K."/>
            <person name="de Jong P."/>
            <person name="Lindberg D.R."/>
            <person name="Seaver E.C."/>
            <person name="Weisblat D.A."/>
            <person name="Putnam N.H."/>
            <person name="Grigoriev I.V."/>
            <person name="Rokhsar D.S."/>
        </authorList>
    </citation>
    <scope>NUCLEOTIDE SEQUENCE</scope>
</reference>
<evidence type="ECO:0000313" key="3">
    <source>
        <dbReference type="Proteomes" id="UP000015101"/>
    </source>
</evidence>
<evidence type="ECO:0000313" key="2">
    <source>
        <dbReference type="EnsemblMetazoa" id="HelroP162486"/>
    </source>
</evidence>
<dbReference type="HOGENOM" id="CLU_1410235_0_0_1"/>
<dbReference type="EnsemblMetazoa" id="HelroT162486">
    <property type="protein sequence ID" value="HelroP162486"/>
    <property type="gene ID" value="HelroG162486"/>
</dbReference>
<proteinExistence type="predicted"/>
<dbReference type="GeneID" id="20199606"/>
<dbReference type="RefSeq" id="XP_009022924.1">
    <property type="nucleotide sequence ID" value="XM_009024676.1"/>
</dbReference>
<organism evidence="2 3">
    <name type="scientific">Helobdella robusta</name>
    <name type="common">Californian leech</name>
    <dbReference type="NCBI Taxonomy" id="6412"/>
    <lineage>
        <taxon>Eukaryota</taxon>
        <taxon>Metazoa</taxon>
        <taxon>Spiralia</taxon>
        <taxon>Lophotrochozoa</taxon>
        <taxon>Annelida</taxon>
        <taxon>Clitellata</taxon>
        <taxon>Hirudinea</taxon>
        <taxon>Rhynchobdellida</taxon>
        <taxon>Glossiphoniidae</taxon>
        <taxon>Helobdella</taxon>
    </lineage>
</organism>
<dbReference type="InParanoid" id="T1ESQ6"/>
<accession>T1ESQ6</accession>
<reference evidence="1 3" key="2">
    <citation type="journal article" date="2013" name="Nature">
        <title>Insights into bilaterian evolution from three spiralian genomes.</title>
        <authorList>
            <person name="Simakov O."/>
            <person name="Marletaz F."/>
            <person name="Cho S.J."/>
            <person name="Edsinger-Gonzales E."/>
            <person name="Havlak P."/>
            <person name="Hellsten U."/>
            <person name="Kuo D.H."/>
            <person name="Larsson T."/>
            <person name="Lv J."/>
            <person name="Arendt D."/>
            <person name="Savage R."/>
            <person name="Osoegawa K."/>
            <person name="de Jong P."/>
            <person name="Grimwood J."/>
            <person name="Chapman J.A."/>
            <person name="Shapiro H."/>
            <person name="Aerts A."/>
            <person name="Otillar R.P."/>
            <person name="Terry A.Y."/>
            <person name="Boore J.L."/>
            <person name="Grigoriev I.V."/>
            <person name="Lindberg D.R."/>
            <person name="Seaver E.C."/>
            <person name="Weisblat D.A."/>
            <person name="Putnam N.H."/>
            <person name="Rokhsar D.S."/>
        </authorList>
    </citation>
    <scope>NUCLEOTIDE SEQUENCE</scope>
</reference>
<keyword evidence="3" id="KW-1185">Reference proteome</keyword>
<dbReference type="EMBL" id="KB097143">
    <property type="protein sequence ID" value="ESN99009.1"/>
    <property type="molecule type" value="Genomic_DNA"/>
</dbReference>
<gene>
    <name evidence="2" type="primary">20199606</name>
    <name evidence="1" type="ORF">HELRODRAFT_162486</name>
</gene>
<name>T1ESQ6_HELRO</name>
<dbReference type="CTD" id="20199606"/>
<reference evidence="2" key="3">
    <citation type="submission" date="2015-06" db="UniProtKB">
        <authorList>
            <consortium name="EnsemblMetazoa"/>
        </authorList>
    </citation>
    <scope>IDENTIFICATION</scope>
</reference>
<dbReference type="EMBL" id="AMQM01001095">
    <property type="status" value="NOT_ANNOTATED_CDS"/>
    <property type="molecule type" value="Genomic_DNA"/>
</dbReference>
<dbReference type="AlphaFoldDB" id="T1ESQ6"/>